<dbReference type="InterPro" id="IPR018163">
    <property type="entry name" value="Thr/Ala-tRNA-synth_IIc_edit"/>
</dbReference>
<dbReference type="PANTHER" id="PTHR11451:SF44">
    <property type="entry name" value="THREONINE--TRNA LIGASE, CHLOROPLASTIC_MITOCHONDRIAL 2"/>
    <property type="match status" value="1"/>
</dbReference>
<proteinExistence type="predicted"/>
<dbReference type="GO" id="GO:0009570">
    <property type="term" value="C:chloroplast stroma"/>
    <property type="evidence" value="ECO:0007669"/>
    <property type="project" value="TreeGrafter"/>
</dbReference>
<dbReference type="AlphaFoldDB" id="A0A445HA25"/>
<accession>A0A445HA25</accession>
<dbReference type="EMBL" id="QZWG01000013">
    <property type="protein sequence ID" value="RZB70540.1"/>
    <property type="molecule type" value="Genomic_DNA"/>
</dbReference>
<gene>
    <name evidence="3" type="ORF">D0Y65_035488</name>
</gene>
<feature type="signal peptide" evidence="2">
    <location>
        <begin position="1"/>
        <end position="19"/>
    </location>
</feature>
<keyword evidence="2" id="KW-0732">Signal</keyword>
<feature type="chain" id="PRO_5019210652" evidence="2">
    <location>
        <begin position="20"/>
        <end position="79"/>
    </location>
</feature>
<keyword evidence="1" id="KW-0648">Protein biosynthesis</keyword>
<sequence>MCNAILWFTLQACRVHVMAMAVQKLYPDAKVTIGPWIENGFYYDFDTEPLTDKDLKRSKKEMDRIIGKNLPATCKRRSF</sequence>
<organism evidence="3 4">
    <name type="scientific">Glycine soja</name>
    <name type="common">Wild soybean</name>
    <dbReference type="NCBI Taxonomy" id="3848"/>
    <lineage>
        <taxon>Eukaryota</taxon>
        <taxon>Viridiplantae</taxon>
        <taxon>Streptophyta</taxon>
        <taxon>Embryophyta</taxon>
        <taxon>Tracheophyta</taxon>
        <taxon>Spermatophyta</taxon>
        <taxon>Magnoliopsida</taxon>
        <taxon>eudicotyledons</taxon>
        <taxon>Gunneridae</taxon>
        <taxon>Pentapetalae</taxon>
        <taxon>rosids</taxon>
        <taxon>fabids</taxon>
        <taxon>Fabales</taxon>
        <taxon>Fabaceae</taxon>
        <taxon>Papilionoideae</taxon>
        <taxon>50 kb inversion clade</taxon>
        <taxon>NPAAA clade</taxon>
        <taxon>indigoferoid/millettioid clade</taxon>
        <taxon>Phaseoleae</taxon>
        <taxon>Glycine</taxon>
        <taxon>Glycine subgen. Soja</taxon>
    </lineage>
</organism>
<reference evidence="3 4" key="1">
    <citation type="submission" date="2018-09" db="EMBL/GenBank/DDBJ databases">
        <title>A high-quality reference genome of wild soybean provides a powerful tool to mine soybean genomes.</title>
        <authorList>
            <person name="Xie M."/>
            <person name="Chung C.Y.L."/>
            <person name="Li M.-W."/>
            <person name="Wong F.-L."/>
            <person name="Chan T.-F."/>
            <person name="Lam H.-M."/>
        </authorList>
    </citation>
    <scope>NUCLEOTIDE SEQUENCE [LARGE SCALE GENOMIC DNA]</scope>
    <source>
        <strain evidence="4">cv. W05</strain>
        <tissue evidence="3">Hypocotyl of etiolated seedlings</tissue>
    </source>
</reference>
<dbReference type="PANTHER" id="PTHR11451">
    <property type="entry name" value="THREONINE-TRNA LIGASE"/>
    <property type="match status" value="1"/>
</dbReference>
<dbReference type="SUPFAM" id="SSF55186">
    <property type="entry name" value="ThrRS/AlaRS common domain"/>
    <property type="match status" value="1"/>
</dbReference>
<dbReference type="Proteomes" id="UP000289340">
    <property type="component" value="Chromosome 13"/>
</dbReference>
<comment type="caution">
    <text evidence="3">The sequence shown here is derived from an EMBL/GenBank/DDBJ whole genome shotgun (WGS) entry which is preliminary data.</text>
</comment>
<evidence type="ECO:0000313" key="4">
    <source>
        <dbReference type="Proteomes" id="UP000289340"/>
    </source>
</evidence>
<name>A0A445HA25_GLYSO</name>
<dbReference type="GO" id="GO:0006435">
    <property type="term" value="P:threonyl-tRNA aminoacylation"/>
    <property type="evidence" value="ECO:0007669"/>
    <property type="project" value="TreeGrafter"/>
</dbReference>
<dbReference type="SMR" id="A0A445HA25"/>
<keyword evidence="4" id="KW-1185">Reference proteome</keyword>
<dbReference type="GO" id="GO:0000166">
    <property type="term" value="F:nucleotide binding"/>
    <property type="evidence" value="ECO:0007669"/>
    <property type="project" value="InterPro"/>
</dbReference>
<dbReference type="Gene3D" id="3.30.980.10">
    <property type="entry name" value="Threonyl-trna Synthetase, Chain A, domain 2"/>
    <property type="match status" value="1"/>
</dbReference>
<evidence type="ECO:0000256" key="2">
    <source>
        <dbReference type="SAM" id="SignalP"/>
    </source>
</evidence>
<keyword evidence="3" id="KW-0436">Ligase</keyword>
<evidence type="ECO:0000256" key="1">
    <source>
        <dbReference type="ARBA" id="ARBA00022917"/>
    </source>
</evidence>
<dbReference type="GO" id="GO:0004829">
    <property type="term" value="F:threonine-tRNA ligase activity"/>
    <property type="evidence" value="ECO:0007669"/>
    <property type="project" value="TreeGrafter"/>
</dbReference>
<protein>
    <submittedName>
        <fullName evidence="3">Threonine--tRNA ligase, chloroplastic/mitochondrial 2 isoform A</fullName>
    </submittedName>
</protein>
<evidence type="ECO:0000313" key="3">
    <source>
        <dbReference type="EMBL" id="RZB70540.1"/>
    </source>
</evidence>